<reference evidence="1" key="1">
    <citation type="submission" date="2022-10" db="EMBL/GenBank/DDBJ databases">
        <title>The complete genomes of actinobacterial strains from the NBC collection.</title>
        <authorList>
            <person name="Joergensen T.S."/>
            <person name="Alvarez Arevalo M."/>
            <person name="Sterndorff E.B."/>
            <person name="Faurdal D."/>
            <person name="Vuksanovic O."/>
            <person name="Mourched A.-S."/>
            <person name="Charusanti P."/>
            <person name="Shaw S."/>
            <person name="Blin K."/>
            <person name="Weber T."/>
        </authorList>
    </citation>
    <scope>NUCLEOTIDE SEQUENCE</scope>
    <source>
        <strain evidence="1">NBC_01482</strain>
    </source>
</reference>
<dbReference type="RefSeq" id="WP_329414589.1">
    <property type="nucleotide sequence ID" value="NZ_CP109441.1"/>
</dbReference>
<dbReference type="Proteomes" id="UP001432062">
    <property type="component" value="Chromosome"/>
</dbReference>
<organism evidence="1 2">
    <name type="scientific">Nocardia vinacea</name>
    <dbReference type="NCBI Taxonomy" id="96468"/>
    <lineage>
        <taxon>Bacteria</taxon>
        <taxon>Bacillati</taxon>
        <taxon>Actinomycetota</taxon>
        <taxon>Actinomycetes</taxon>
        <taxon>Mycobacteriales</taxon>
        <taxon>Nocardiaceae</taxon>
        <taxon>Nocardia</taxon>
    </lineage>
</organism>
<keyword evidence="2" id="KW-1185">Reference proteome</keyword>
<gene>
    <name evidence="1" type="ORF">OG563_18010</name>
</gene>
<evidence type="ECO:0000313" key="1">
    <source>
        <dbReference type="EMBL" id="WUV49914.1"/>
    </source>
</evidence>
<evidence type="ECO:0008006" key="3">
    <source>
        <dbReference type="Google" id="ProtNLM"/>
    </source>
</evidence>
<protein>
    <recommendedName>
        <fullName evidence="3">HEAT repeat domain-containing protein</fullName>
    </recommendedName>
</protein>
<proteinExistence type="predicted"/>
<name>A0ABZ1Z305_9NOCA</name>
<sequence length="313" mass="35781">MDTMDEAPRLPGYLQRYVTLRCGSILDLVEDPASLIQEKLEERSRYGLARLGHLIESLAYEESSTGDLIRRLQSLPIGSADGYVVSTLVNWAERMSDEEKDGVIAALSGLFDDAQREPKQRRIVDYAVQQLLWLFDTESAFAFAAQCVTSRRATRRHAAYRFYLRHGLDDRARTILLKLVDDTVHRSHREVQMYRRAVASDPNLVAQIGISTVLEAAESTYWRRRVIEGFLNTDPQTALALADEYPQEVVWAIRELRRTEFAPQVVRILLEHQHDPYLVNLFIECLVDLGDIDALRTGRRAAERLLALNVPRS</sequence>
<dbReference type="EMBL" id="CP109441">
    <property type="protein sequence ID" value="WUV49914.1"/>
    <property type="molecule type" value="Genomic_DNA"/>
</dbReference>
<evidence type="ECO:0000313" key="2">
    <source>
        <dbReference type="Proteomes" id="UP001432062"/>
    </source>
</evidence>
<accession>A0ABZ1Z305</accession>